<evidence type="ECO:0000313" key="1">
    <source>
        <dbReference type="EMBL" id="KAJ4437946.1"/>
    </source>
</evidence>
<dbReference type="Proteomes" id="UP001148838">
    <property type="component" value="Unassembled WGS sequence"/>
</dbReference>
<organism evidence="1 2">
    <name type="scientific">Periplaneta americana</name>
    <name type="common">American cockroach</name>
    <name type="synonym">Blatta americana</name>
    <dbReference type="NCBI Taxonomy" id="6978"/>
    <lineage>
        <taxon>Eukaryota</taxon>
        <taxon>Metazoa</taxon>
        <taxon>Ecdysozoa</taxon>
        <taxon>Arthropoda</taxon>
        <taxon>Hexapoda</taxon>
        <taxon>Insecta</taxon>
        <taxon>Pterygota</taxon>
        <taxon>Neoptera</taxon>
        <taxon>Polyneoptera</taxon>
        <taxon>Dictyoptera</taxon>
        <taxon>Blattodea</taxon>
        <taxon>Blattoidea</taxon>
        <taxon>Blattidae</taxon>
        <taxon>Blattinae</taxon>
        <taxon>Periplaneta</taxon>
    </lineage>
</organism>
<proteinExistence type="predicted"/>
<gene>
    <name evidence="1" type="ORF">ANN_13885</name>
</gene>
<name>A0ABQ8SW02_PERAM</name>
<keyword evidence="2" id="KW-1185">Reference proteome</keyword>
<accession>A0ABQ8SW02</accession>
<sequence length="102" mass="11275">MAGLCEGGNEPPGSLKASCTLRVVCLSRTSTQALGIQLYMHTQPTTNRTNLSSLVIMHSERETATERERERLELGTLSMRNVSLEKLGMLNMRIVLKLEIGT</sequence>
<dbReference type="EMBL" id="JAJSOF020000019">
    <property type="protein sequence ID" value="KAJ4437946.1"/>
    <property type="molecule type" value="Genomic_DNA"/>
</dbReference>
<reference evidence="1 2" key="1">
    <citation type="journal article" date="2022" name="Allergy">
        <title>Genome assembly and annotation of Periplaneta americana reveal a comprehensive cockroach allergen profile.</title>
        <authorList>
            <person name="Wang L."/>
            <person name="Xiong Q."/>
            <person name="Saelim N."/>
            <person name="Wang L."/>
            <person name="Nong W."/>
            <person name="Wan A.T."/>
            <person name="Shi M."/>
            <person name="Liu X."/>
            <person name="Cao Q."/>
            <person name="Hui J.H.L."/>
            <person name="Sookrung N."/>
            <person name="Leung T.F."/>
            <person name="Tungtrongchitr A."/>
            <person name="Tsui S.K.W."/>
        </authorList>
    </citation>
    <scope>NUCLEOTIDE SEQUENCE [LARGE SCALE GENOMIC DNA]</scope>
    <source>
        <strain evidence="1">PWHHKU_190912</strain>
    </source>
</reference>
<protein>
    <submittedName>
        <fullName evidence="1">Uncharacterized protein</fullName>
    </submittedName>
</protein>
<evidence type="ECO:0000313" key="2">
    <source>
        <dbReference type="Proteomes" id="UP001148838"/>
    </source>
</evidence>
<comment type="caution">
    <text evidence="1">The sequence shown here is derived from an EMBL/GenBank/DDBJ whole genome shotgun (WGS) entry which is preliminary data.</text>
</comment>